<organism evidence="1 2">
    <name type="scientific">Bacillus bingmayongensis</name>
    <dbReference type="NCBI Taxonomy" id="1150157"/>
    <lineage>
        <taxon>Bacteria</taxon>
        <taxon>Bacillati</taxon>
        <taxon>Bacillota</taxon>
        <taxon>Bacilli</taxon>
        <taxon>Bacillales</taxon>
        <taxon>Bacillaceae</taxon>
        <taxon>Bacillus</taxon>
    </lineage>
</organism>
<sequence length="86" mass="9938">MKAYWFLLLCQSYYGVVPEDEVSKFCEYDWGVIEELDESIKIDVNSTLGFFSNGMGAYVAINGENCINENSTLWFKNKPPKYNVNF</sequence>
<name>A0ABU5K2P9_9BACI</name>
<protein>
    <submittedName>
        <fullName evidence="1">Uncharacterized protein</fullName>
    </submittedName>
</protein>
<gene>
    <name evidence="1" type="ORF">U2I54_23255</name>
</gene>
<accession>A0ABU5K2P9</accession>
<evidence type="ECO:0000313" key="1">
    <source>
        <dbReference type="EMBL" id="MDZ5609891.1"/>
    </source>
</evidence>
<reference evidence="2" key="1">
    <citation type="submission" date="2023-11" db="EMBL/GenBank/DDBJ databases">
        <title>Genome Sequence of Bacillus pseudomycoides stain BUPM19.</title>
        <authorList>
            <person name="Farhat A."/>
        </authorList>
    </citation>
    <scope>NUCLEOTIDE SEQUENCE [LARGE SCALE GENOMIC DNA]</scope>
    <source>
        <strain evidence="2">BUPM19</strain>
    </source>
</reference>
<evidence type="ECO:0000313" key="2">
    <source>
        <dbReference type="Proteomes" id="UP001291930"/>
    </source>
</evidence>
<comment type="caution">
    <text evidence="1">The sequence shown here is derived from an EMBL/GenBank/DDBJ whole genome shotgun (WGS) entry which is preliminary data.</text>
</comment>
<dbReference type="RefSeq" id="WP_374219243.1">
    <property type="nucleotide sequence ID" value="NZ_JAXOVW010000091.1"/>
</dbReference>
<keyword evidence="2" id="KW-1185">Reference proteome</keyword>
<proteinExistence type="predicted"/>
<dbReference type="EMBL" id="JAXOVW010000091">
    <property type="protein sequence ID" value="MDZ5609891.1"/>
    <property type="molecule type" value="Genomic_DNA"/>
</dbReference>
<dbReference type="Proteomes" id="UP001291930">
    <property type="component" value="Unassembled WGS sequence"/>
</dbReference>